<feature type="compositionally biased region" description="Polar residues" evidence="1">
    <location>
        <begin position="1"/>
        <end position="15"/>
    </location>
</feature>
<name>A0AAD5TGF2_9FUNG</name>
<organism evidence="2 3">
    <name type="scientific">Geranomyces variabilis</name>
    <dbReference type="NCBI Taxonomy" id="109894"/>
    <lineage>
        <taxon>Eukaryota</taxon>
        <taxon>Fungi</taxon>
        <taxon>Fungi incertae sedis</taxon>
        <taxon>Chytridiomycota</taxon>
        <taxon>Chytridiomycota incertae sedis</taxon>
        <taxon>Chytridiomycetes</taxon>
        <taxon>Spizellomycetales</taxon>
        <taxon>Powellomycetaceae</taxon>
        <taxon>Geranomyces</taxon>
    </lineage>
</organism>
<keyword evidence="3" id="KW-1185">Reference proteome</keyword>
<accession>A0AAD5TGF2</accession>
<dbReference type="AlphaFoldDB" id="A0AAD5TGF2"/>
<proteinExistence type="predicted"/>
<evidence type="ECO:0000256" key="1">
    <source>
        <dbReference type="SAM" id="MobiDB-lite"/>
    </source>
</evidence>
<reference evidence="2" key="1">
    <citation type="submission" date="2020-05" db="EMBL/GenBank/DDBJ databases">
        <title>Phylogenomic resolution of chytrid fungi.</title>
        <authorList>
            <person name="Stajich J.E."/>
            <person name="Amses K."/>
            <person name="Simmons R."/>
            <person name="Seto K."/>
            <person name="Myers J."/>
            <person name="Bonds A."/>
            <person name="Quandt C.A."/>
            <person name="Barry K."/>
            <person name="Liu P."/>
            <person name="Grigoriev I."/>
            <person name="Longcore J.E."/>
            <person name="James T.Y."/>
        </authorList>
    </citation>
    <scope>NUCLEOTIDE SEQUENCE</scope>
    <source>
        <strain evidence="2">JEL0379</strain>
    </source>
</reference>
<evidence type="ECO:0000313" key="2">
    <source>
        <dbReference type="EMBL" id="KAJ3166380.1"/>
    </source>
</evidence>
<feature type="region of interest" description="Disordered" evidence="1">
    <location>
        <begin position="1"/>
        <end position="51"/>
    </location>
</feature>
<gene>
    <name evidence="2" type="ORF">HDU87_002083</name>
</gene>
<dbReference type="EMBL" id="JADGJQ010000169">
    <property type="protein sequence ID" value="KAJ3166380.1"/>
    <property type="molecule type" value="Genomic_DNA"/>
</dbReference>
<evidence type="ECO:0000313" key="3">
    <source>
        <dbReference type="Proteomes" id="UP001212152"/>
    </source>
</evidence>
<sequence>MLARQLQQLQPISNDTSEKAAHLTQASALRTEERHLDASATRKIVPSADRPKNRRAIQIEVSCRTCSKDLGRAHLYADMNRAGTFVHEVSCKECARGEMWNDGPLQKKTSNRRRYAAFEPQDAPVRCHVCKIACAAGGFRHSAEDGWKAPDFAIEFNCSACLEKYSLCTSCGAGGKFRAGKWRPKELFAEGRATCSLSHIRRAGMRTTEFVWHVPHNHLPFARTYPPLDDAPAPTRAILRAIHKCTVDICARQAATPAFLESHETIKSWSAFAEIINKLVRHAEKELDGRGTKAIALYAQASTSDGNESTVRTYVALNTVVLTSKSGTCSDWRDITPDTPDDSLPELTSVAIADWDVARGYVYLTFGCDNITKNSSERSPMECILTRVIKDHAAMAIKAAAPDSGFTCPPCPLFYHVAIGLRRKFDEAQWERLGYRVIEKSDDRTGLWRYKSGRANPDAKEVLKHIVEFNETDHGLPEFTHLLGRINDILAASGAGVGGEQGGGKEGVADLTIPRKRGWKS</sequence>
<protein>
    <submittedName>
        <fullName evidence="2">Uncharacterized protein</fullName>
    </submittedName>
</protein>
<feature type="region of interest" description="Disordered" evidence="1">
    <location>
        <begin position="497"/>
        <end position="521"/>
    </location>
</feature>
<dbReference type="Proteomes" id="UP001212152">
    <property type="component" value="Unassembled WGS sequence"/>
</dbReference>
<comment type="caution">
    <text evidence="2">The sequence shown here is derived from an EMBL/GenBank/DDBJ whole genome shotgun (WGS) entry which is preliminary data.</text>
</comment>
<feature type="compositionally biased region" description="Gly residues" evidence="1">
    <location>
        <begin position="497"/>
        <end position="506"/>
    </location>
</feature>